<dbReference type="Gene3D" id="4.10.70.10">
    <property type="entry name" value="Disintegrin domain"/>
    <property type="match status" value="1"/>
</dbReference>
<dbReference type="Pfam" id="PF01562">
    <property type="entry name" value="Pep_M12B_propep"/>
    <property type="match status" value="1"/>
</dbReference>
<evidence type="ECO:0000256" key="8">
    <source>
        <dbReference type="SAM" id="MobiDB-lite"/>
    </source>
</evidence>
<evidence type="ECO:0000256" key="9">
    <source>
        <dbReference type="SAM" id="Phobius"/>
    </source>
</evidence>
<dbReference type="InParanoid" id="A0A6P6EZT9"/>
<organism evidence="13 14">
    <name type="scientific">Octodon degus</name>
    <name type="common">Degu</name>
    <name type="synonym">Sciurus degus</name>
    <dbReference type="NCBI Taxonomy" id="10160"/>
    <lineage>
        <taxon>Eukaryota</taxon>
        <taxon>Metazoa</taxon>
        <taxon>Chordata</taxon>
        <taxon>Craniata</taxon>
        <taxon>Vertebrata</taxon>
        <taxon>Euteleostomi</taxon>
        <taxon>Mammalia</taxon>
        <taxon>Eutheria</taxon>
        <taxon>Euarchontoglires</taxon>
        <taxon>Glires</taxon>
        <taxon>Rodentia</taxon>
        <taxon>Hystricomorpha</taxon>
        <taxon>Octodontidae</taxon>
        <taxon>Octodon</taxon>
    </lineage>
</organism>
<dbReference type="PANTHER" id="PTHR11905:SF24">
    <property type="entry name" value="DISINTEGRIN AND METALLOPROTEINASE DOMAIN-CONTAINING PROTEIN 32"/>
    <property type="match status" value="1"/>
</dbReference>
<gene>
    <name evidence="14" type="primary">LOC101572691</name>
</gene>
<dbReference type="InterPro" id="IPR000742">
    <property type="entry name" value="EGF"/>
</dbReference>
<dbReference type="SUPFAM" id="SSF55486">
    <property type="entry name" value="Metalloproteases ('zincins'), catalytic domain"/>
    <property type="match status" value="1"/>
</dbReference>
<feature type="domain" description="Disintegrin" evidence="11">
    <location>
        <begin position="369"/>
        <end position="457"/>
    </location>
</feature>
<feature type="region of interest" description="Disordered" evidence="8">
    <location>
        <begin position="687"/>
        <end position="720"/>
    </location>
</feature>
<comment type="caution">
    <text evidence="6">Lacks conserved residue(s) required for the propagation of feature annotation.</text>
</comment>
<comment type="subcellular location">
    <subcellularLocation>
        <location evidence="1">Membrane</location>
        <topology evidence="1">Single-pass membrane protein</topology>
    </subcellularLocation>
</comment>
<dbReference type="PANTHER" id="PTHR11905">
    <property type="entry name" value="ADAM A DISINTEGRIN AND METALLOPROTEASE DOMAIN"/>
    <property type="match status" value="1"/>
</dbReference>
<dbReference type="PROSITE" id="PS50215">
    <property type="entry name" value="ADAM_MEPRO"/>
    <property type="match status" value="1"/>
</dbReference>
<evidence type="ECO:0000259" key="12">
    <source>
        <dbReference type="PROSITE" id="PS50215"/>
    </source>
</evidence>
<sequence>MYSYNSFLQVVYPERIQGNASNNVKEQISYVIAIDEKLYTVHLRPRYFLTSDFKVYLYNQSVANSHSADEQSECYYQGYIKEYPYSIVTLSTCSGLRGILQFENVSYGIEPLDSSSEFQHILYQLGNENSEHAIFTQNSRSMEKYPVDYNIFISEKAKTPVTDLPPVYVEMYVVVDKALYDYLGSDSTTITKKFMEMINLINSMFSQFKVVVLLSSLELWSDTNKISTIGKADEVLYRFSKWEQSHLTLKPHDVTYLFIHRDNPDYVGATFPGKMCATPYSAGIALYPKGITLEKFSIIVTQILGLSLGIAYDDPTKCQCPEAICVMNLEAMKSSGKKTFSSCSLSDFESFISNVGAACLQNKPVMQQQAVCGNGIREGNEVCDCGTLEQCGIDNCCNHENCRKKLGTECLGGPCCNFCKYRGSNVICRDKRDPHCDVPEYCTGSSEHCPQDLTVINGQRCKNRLMCYSGICVDLDARCVQHFGKGSVNAPFVCYKEVHVHVDKFGHCGMTQNKFKYCGWRNFHCGRLVCTYNSKIPFFATNATAIYFRIQNYSCITALFPGPKDLLQIPNGTSCDTGRMCLGYSCVEKGNMSTVAESCTRRCSGRGVCNTRHQCHCNPGFRPPNCALPQSFKPSRDMNRGLIRGSASKKVNNNWLMSFYIGLSIFIIATITAVAWNRPKNLFSKEKESLSSESIADDTAHTLSSRSKSEESIKLNENTK</sequence>
<evidence type="ECO:0000313" key="13">
    <source>
        <dbReference type="Proteomes" id="UP000515203"/>
    </source>
</evidence>
<keyword evidence="2 9" id="KW-0812">Transmembrane</keyword>
<evidence type="ECO:0000259" key="10">
    <source>
        <dbReference type="PROSITE" id="PS50026"/>
    </source>
</evidence>
<dbReference type="Pfam" id="PF00200">
    <property type="entry name" value="Disintegrin"/>
    <property type="match status" value="1"/>
</dbReference>
<dbReference type="GO" id="GO:0005886">
    <property type="term" value="C:plasma membrane"/>
    <property type="evidence" value="ECO:0007669"/>
    <property type="project" value="TreeGrafter"/>
</dbReference>
<dbReference type="RefSeq" id="XP_023577789.1">
    <property type="nucleotide sequence ID" value="XM_023722021.1"/>
</dbReference>
<accession>A0A6P6EZT9</accession>
<dbReference type="Proteomes" id="UP000515203">
    <property type="component" value="Unplaced"/>
</dbReference>
<evidence type="ECO:0000256" key="3">
    <source>
        <dbReference type="ARBA" id="ARBA00022989"/>
    </source>
</evidence>
<feature type="disulfide bond" evidence="6">
    <location>
        <begin position="599"/>
        <end position="609"/>
    </location>
</feature>
<name>A0A6P6EZT9_OCTDE</name>
<dbReference type="GO" id="GO:0004222">
    <property type="term" value="F:metalloendopeptidase activity"/>
    <property type="evidence" value="ECO:0007669"/>
    <property type="project" value="InterPro"/>
</dbReference>
<feature type="domain" description="EGF-like" evidence="10">
    <location>
        <begin position="595"/>
        <end position="627"/>
    </location>
</feature>
<dbReference type="GeneID" id="101572691"/>
<proteinExistence type="predicted"/>
<keyword evidence="6" id="KW-0245">EGF-like domain</keyword>
<dbReference type="AlphaFoldDB" id="A0A6P6EZT9"/>
<dbReference type="OrthoDB" id="5951731at2759"/>
<keyword evidence="4 9" id="KW-0472">Membrane</keyword>
<dbReference type="GO" id="GO:0006508">
    <property type="term" value="P:proteolysis"/>
    <property type="evidence" value="ECO:0007669"/>
    <property type="project" value="InterPro"/>
</dbReference>
<evidence type="ECO:0000256" key="5">
    <source>
        <dbReference type="ARBA" id="ARBA00023157"/>
    </source>
</evidence>
<dbReference type="InterPro" id="IPR006586">
    <property type="entry name" value="ADAM_Cys-rich"/>
</dbReference>
<evidence type="ECO:0000259" key="11">
    <source>
        <dbReference type="PROSITE" id="PS50214"/>
    </source>
</evidence>
<dbReference type="PROSITE" id="PS50214">
    <property type="entry name" value="DISINTEGRIN_2"/>
    <property type="match status" value="1"/>
</dbReference>
<dbReference type="SMART" id="SM00050">
    <property type="entry name" value="DISIN"/>
    <property type="match status" value="1"/>
</dbReference>
<feature type="disulfide bond" evidence="6">
    <location>
        <begin position="617"/>
        <end position="626"/>
    </location>
</feature>
<keyword evidence="5 6" id="KW-1015">Disulfide bond</keyword>
<dbReference type="Pfam" id="PF01421">
    <property type="entry name" value="Reprolysin"/>
    <property type="match status" value="1"/>
</dbReference>
<keyword evidence="13" id="KW-1185">Reference proteome</keyword>
<feature type="transmembrane region" description="Helical" evidence="9">
    <location>
        <begin position="655"/>
        <end position="676"/>
    </location>
</feature>
<dbReference type="PROSITE" id="PS50026">
    <property type="entry name" value="EGF_3"/>
    <property type="match status" value="1"/>
</dbReference>
<dbReference type="InterPro" id="IPR001762">
    <property type="entry name" value="Disintegrin_dom"/>
</dbReference>
<dbReference type="Pfam" id="PF08516">
    <property type="entry name" value="ADAM_CR"/>
    <property type="match status" value="1"/>
</dbReference>
<dbReference type="GO" id="GO:0007339">
    <property type="term" value="P:binding of sperm to zona pellucida"/>
    <property type="evidence" value="ECO:0007669"/>
    <property type="project" value="TreeGrafter"/>
</dbReference>
<dbReference type="FunFam" id="4.10.70.10:FF:000003">
    <property type="entry name" value="Disintegrin and metalloproteinase domain-containing protein 17"/>
    <property type="match status" value="1"/>
</dbReference>
<protein>
    <submittedName>
        <fullName evidence="14">Disintegrin and metalloproteinase domain-containing protein 32-like</fullName>
    </submittedName>
</protein>
<keyword evidence="3 9" id="KW-1133">Transmembrane helix</keyword>
<reference evidence="14" key="1">
    <citation type="submission" date="2025-08" db="UniProtKB">
        <authorList>
            <consortium name="RefSeq"/>
        </authorList>
    </citation>
    <scope>IDENTIFICATION</scope>
</reference>
<dbReference type="PROSITE" id="PS01186">
    <property type="entry name" value="EGF_2"/>
    <property type="match status" value="1"/>
</dbReference>
<feature type="disulfide bond" evidence="7">
    <location>
        <begin position="320"/>
        <end position="325"/>
    </location>
</feature>
<feature type="compositionally biased region" description="Basic and acidic residues" evidence="8">
    <location>
        <begin position="707"/>
        <end position="720"/>
    </location>
</feature>
<dbReference type="SMART" id="SM00608">
    <property type="entry name" value="ACR"/>
    <property type="match status" value="1"/>
</dbReference>
<evidence type="ECO:0000256" key="6">
    <source>
        <dbReference type="PROSITE-ProRule" id="PRU00076"/>
    </source>
</evidence>
<dbReference type="InterPro" id="IPR024079">
    <property type="entry name" value="MetalloPept_cat_dom_sf"/>
</dbReference>
<dbReference type="SUPFAM" id="SSF57552">
    <property type="entry name" value="Blood coagulation inhibitor (disintegrin)"/>
    <property type="match status" value="1"/>
</dbReference>
<dbReference type="CDD" id="cd04269">
    <property type="entry name" value="ZnMc_adamalysin_II_like"/>
    <property type="match status" value="1"/>
</dbReference>
<dbReference type="InterPro" id="IPR002870">
    <property type="entry name" value="Peptidase_M12B_N"/>
</dbReference>
<dbReference type="InterPro" id="IPR001590">
    <property type="entry name" value="Peptidase_M12B"/>
</dbReference>
<evidence type="ECO:0000256" key="7">
    <source>
        <dbReference type="PROSITE-ProRule" id="PRU00276"/>
    </source>
</evidence>
<evidence type="ECO:0000256" key="1">
    <source>
        <dbReference type="ARBA" id="ARBA00004167"/>
    </source>
</evidence>
<dbReference type="Gene3D" id="2.60.120.260">
    <property type="entry name" value="Galactose-binding domain-like"/>
    <property type="match status" value="1"/>
</dbReference>
<dbReference type="InterPro" id="IPR034027">
    <property type="entry name" value="Reprolysin_adamalysin"/>
</dbReference>
<evidence type="ECO:0000256" key="4">
    <source>
        <dbReference type="ARBA" id="ARBA00023136"/>
    </source>
</evidence>
<dbReference type="Gene3D" id="3.40.390.10">
    <property type="entry name" value="Collagenase (Catalytic Domain)"/>
    <property type="match status" value="1"/>
</dbReference>
<dbReference type="GO" id="GO:0007155">
    <property type="term" value="P:cell adhesion"/>
    <property type="evidence" value="ECO:0007669"/>
    <property type="project" value="TreeGrafter"/>
</dbReference>
<dbReference type="GO" id="GO:0008584">
    <property type="term" value="P:male gonad development"/>
    <property type="evidence" value="ECO:0007669"/>
    <property type="project" value="TreeGrafter"/>
</dbReference>
<evidence type="ECO:0000313" key="14">
    <source>
        <dbReference type="RefSeq" id="XP_023577789.1"/>
    </source>
</evidence>
<evidence type="ECO:0000256" key="2">
    <source>
        <dbReference type="ARBA" id="ARBA00022692"/>
    </source>
</evidence>
<feature type="domain" description="Peptidase M12B" evidence="12">
    <location>
        <begin position="167"/>
        <end position="364"/>
    </location>
</feature>
<dbReference type="InterPro" id="IPR036436">
    <property type="entry name" value="Disintegrin_dom_sf"/>
</dbReference>